<proteinExistence type="predicted"/>
<dbReference type="Proteomes" id="UP001589575">
    <property type="component" value="Unassembled WGS sequence"/>
</dbReference>
<keyword evidence="3" id="KW-1185">Reference proteome</keyword>
<comment type="caution">
    <text evidence="2">The sequence shown here is derived from an EMBL/GenBank/DDBJ whole genome shotgun (WGS) entry which is preliminary data.</text>
</comment>
<accession>A0ABV5G1F3</accession>
<feature type="region of interest" description="Disordered" evidence="1">
    <location>
        <begin position="1"/>
        <end position="42"/>
    </location>
</feature>
<reference evidence="2 3" key="1">
    <citation type="submission" date="2024-09" db="EMBL/GenBank/DDBJ databases">
        <authorList>
            <person name="Sun Q."/>
            <person name="Mori K."/>
        </authorList>
    </citation>
    <scope>NUCLEOTIDE SEQUENCE [LARGE SCALE GENOMIC DNA]</scope>
    <source>
        <strain evidence="2 3">CCM 7609</strain>
    </source>
</reference>
<protein>
    <submittedName>
        <fullName evidence="2">Uncharacterized protein</fullName>
    </submittedName>
</protein>
<feature type="compositionally biased region" description="Basic residues" evidence="1">
    <location>
        <begin position="1"/>
        <end position="20"/>
    </location>
</feature>
<sequence length="42" mass="5152">MDPAGRHVRVRQFPHRRVQHGRQQQVGRLRLHRNRTHGARHR</sequence>
<feature type="compositionally biased region" description="Basic residues" evidence="1">
    <location>
        <begin position="29"/>
        <end position="42"/>
    </location>
</feature>
<evidence type="ECO:0000313" key="2">
    <source>
        <dbReference type="EMBL" id="MFB9072765.1"/>
    </source>
</evidence>
<organism evidence="2 3">
    <name type="scientific">Citricoccus parietis</name>
    <dbReference type="NCBI Taxonomy" id="592307"/>
    <lineage>
        <taxon>Bacteria</taxon>
        <taxon>Bacillati</taxon>
        <taxon>Actinomycetota</taxon>
        <taxon>Actinomycetes</taxon>
        <taxon>Micrococcales</taxon>
        <taxon>Micrococcaceae</taxon>
        <taxon>Citricoccus</taxon>
    </lineage>
</organism>
<evidence type="ECO:0000313" key="3">
    <source>
        <dbReference type="Proteomes" id="UP001589575"/>
    </source>
</evidence>
<dbReference type="EMBL" id="JBHMFI010000001">
    <property type="protein sequence ID" value="MFB9072765.1"/>
    <property type="molecule type" value="Genomic_DNA"/>
</dbReference>
<evidence type="ECO:0000256" key="1">
    <source>
        <dbReference type="SAM" id="MobiDB-lite"/>
    </source>
</evidence>
<name>A0ABV5G1F3_9MICC</name>
<gene>
    <name evidence="2" type="ORF">ACFFX0_16790</name>
</gene>